<feature type="transmembrane region" description="Helical" evidence="10">
    <location>
        <begin position="20"/>
        <end position="42"/>
    </location>
</feature>
<keyword evidence="8 10" id="KW-1133">Transmembrane helix</keyword>
<dbReference type="InterPro" id="IPR005503">
    <property type="entry name" value="FliL"/>
</dbReference>
<sequence length="165" mass="18399">MAEKVKKEKAEGSKGNILKIIIIILLIAVLIAGGTAAGYIFATKMKPSQTTTATNQAAVNIKTFSLDEFLVNLKADNTSGYLKTKIYIGYDGDNKDYKNLPTELEDKKPILRDAVNSILRNKKTTDFNEAGVEQIKKEIKDRINPLLKEGQIENVYFYDIIVQAQ</sequence>
<dbReference type="RefSeq" id="WP_052220187.1">
    <property type="nucleotide sequence ID" value="NZ_LHUR01000011.1"/>
</dbReference>
<dbReference type="Pfam" id="PF03748">
    <property type="entry name" value="FliL"/>
    <property type="match status" value="1"/>
</dbReference>
<comment type="similarity">
    <text evidence="3 10">Belongs to the FliL family.</text>
</comment>
<evidence type="ECO:0000256" key="7">
    <source>
        <dbReference type="ARBA" id="ARBA00022779"/>
    </source>
</evidence>
<name>A0A0L6ZDE4_9CLOT</name>
<dbReference type="AlphaFoldDB" id="A0A0L6ZDE4"/>
<evidence type="ECO:0000313" key="11">
    <source>
        <dbReference type="EMBL" id="KOA21004.1"/>
    </source>
</evidence>
<comment type="caution">
    <text evidence="11">The sequence shown here is derived from an EMBL/GenBank/DDBJ whole genome shotgun (WGS) entry which is preliminary data.</text>
</comment>
<dbReference type="STRING" id="36844.SAMN04488501_104128"/>
<evidence type="ECO:0000256" key="4">
    <source>
        <dbReference type="ARBA" id="ARBA00022475"/>
    </source>
</evidence>
<evidence type="ECO:0000256" key="3">
    <source>
        <dbReference type="ARBA" id="ARBA00008281"/>
    </source>
</evidence>
<evidence type="ECO:0000256" key="10">
    <source>
        <dbReference type="RuleBase" id="RU364125"/>
    </source>
</evidence>
<dbReference type="GO" id="GO:0006935">
    <property type="term" value="P:chemotaxis"/>
    <property type="evidence" value="ECO:0007669"/>
    <property type="project" value="UniProtKB-KW"/>
</dbReference>
<dbReference type="GO" id="GO:0071978">
    <property type="term" value="P:bacterial-type flagellum-dependent swarming motility"/>
    <property type="evidence" value="ECO:0007669"/>
    <property type="project" value="TreeGrafter"/>
</dbReference>
<comment type="subcellular location">
    <subcellularLocation>
        <location evidence="2">Cell membrane</location>
        <topology evidence="2">Single-pass membrane protein</topology>
    </subcellularLocation>
</comment>
<dbReference type="PANTHER" id="PTHR35091:SF2">
    <property type="entry name" value="FLAGELLAR PROTEIN FLIL"/>
    <property type="match status" value="1"/>
</dbReference>
<dbReference type="EMBL" id="LHUR01000011">
    <property type="protein sequence ID" value="KOA21004.1"/>
    <property type="molecule type" value="Genomic_DNA"/>
</dbReference>
<comment type="function">
    <text evidence="1 10">Controls the rotational direction of flagella during chemotaxis.</text>
</comment>
<evidence type="ECO:0000256" key="5">
    <source>
        <dbReference type="ARBA" id="ARBA00022500"/>
    </source>
</evidence>
<gene>
    <name evidence="11" type="ORF">CLHOM_05920</name>
</gene>
<dbReference type="PANTHER" id="PTHR35091">
    <property type="entry name" value="FLAGELLAR PROTEIN FLIL"/>
    <property type="match status" value="1"/>
</dbReference>
<evidence type="ECO:0000256" key="1">
    <source>
        <dbReference type="ARBA" id="ARBA00002254"/>
    </source>
</evidence>
<keyword evidence="5 10" id="KW-0145">Chemotaxis</keyword>
<accession>A0A0L6ZDE4</accession>
<protein>
    <recommendedName>
        <fullName evidence="10">Flagellar protein FliL</fullName>
    </recommendedName>
</protein>
<dbReference type="GO" id="GO:0009425">
    <property type="term" value="C:bacterial-type flagellum basal body"/>
    <property type="evidence" value="ECO:0007669"/>
    <property type="project" value="InterPro"/>
</dbReference>
<organism evidence="11 12">
    <name type="scientific">Clostridium homopropionicum DSM 5847</name>
    <dbReference type="NCBI Taxonomy" id="1121318"/>
    <lineage>
        <taxon>Bacteria</taxon>
        <taxon>Bacillati</taxon>
        <taxon>Bacillota</taxon>
        <taxon>Clostridia</taxon>
        <taxon>Eubacteriales</taxon>
        <taxon>Clostridiaceae</taxon>
        <taxon>Clostridium</taxon>
    </lineage>
</organism>
<keyword evidence="7 10" id="KW-0283">Flagellar rotation</keyword>
<dbReference type="GO" id="GO:0005886">
    <property type="term" value="C:plasma membrane"/>
    <property type="evidence" value="ECO:0007669"/>
    <property type="project" value="UniProtKB-SubCell"/>
</dbReference>
<keyword evidence="11" id="KW-0969">Cilium</keyword>
<keyword evidence="11" id="KW-0966">Cell projection</keyword>
<evidence type="ECO:0000256" key="6">
    <source>
        <dbReference type="ARBA" id="ARBA00022692"/>
    </source>
</evidence>
<keyword evidence="12" id="KW-1185">Reference proteome</keyword>
<evidence type="ECO:0000256" key="2">
    <source>
        <dbReference type="ARBA" id="ARBA00004162"/>
    </source>
</evidence>
<evidence type="ECO:0000313" key="12">
    <source>
        <dbReference type="Proteomes" id="UP000037043"/>
    </source>
</evidence>
<keyword evidence="9 10" id="KW-0472">Membrane</keyword>
<evidence type="ECO:0000256" key="9">
    <source>
        <dbReference type="ARBA" id="ARBA00023136"/>
    </source>
</evidence>
<keyword evidence="11" id="KW-0282">Flagellum</keyword>
<keyword evidence="6 10" id="KW-0812">Transmembrane</keyword>
<proteinExistence type="inferred from homology"/>
<reference evidence="12" key="1">
    <citation type="submission" date="2015-08" db="EMBL/GenBank/DDBJ databases">
        <title>Genome sequence of the strict anaerobe Clostridium homopropionicum LuHBu1 (DSM 5847T).</title>
        <authorList>
            <person name="Poehlein A."/>
            <person name="Beck M."/>
            <person name="Schiel-Bengelsdorf B."/>
            <person name="Bengelsdorf F.R."/>
            <person name="Daniel R."/>
            <person name="Duerre P."/>
        </authorList>
    </citation>
    <scope>NUCLEOTIDE SEQUENCE [LARGE SCALE GENOMIC DNA]</scope>
    <source>
        <strain evidence="12">DSM 5847</strain>
    </source>
</reference>
<dbReference type="Proteomes" id="UP000037043">
    <property type="component" value="Unassembled WGS sequence"/>
</dbReference>
<evidence type="ECO:0000256" key="8">
    <source>
        <dbReference type="ARBA" id="ARBA00022989"/>
    </source>
</evidence>
<keyword evidence="4 10" id="KW-1003">Cell membrane</keyword>
<dbReference type="PATRIC" id="fig|1121318.3.peg.595"/>